<keyword evidence="4" id="KW-1185">Reference proteome</keyword>
<dbReference type="EnsemblPlants" id="OMERI05G06450.1">
    <property type="protein sequence ID" value="OMERI05G06450.1"/>
    <property type="gene ID" value="OMERI05G06450"/>
</dbReference>
<accession>A0A0E0DND2</accession>
<proteinExistence type="predicted"/>
<dbReference type="SMART" id="SM01045">
    <property type="entry name" value="BURP"/>
    <property type="match status" value="2"/>
</dbReference>
<dbReference type="PANTHER" id="PTHR31236">
    <property type="entry name" value="BURP DOMAIN PROTEIN USPL1-LIKE"/>
    <property type="match status" value="1"/>
</dbReference>
<dbReference type="PROSITE" id="PS51277">
    <property type="entry name" value="BURP"/>
    <property type="match status" value="2"/>
</dbReference>
<sequence length="459" mass="47718">MYWKIALPTLPMPGAIRDLINPASSAASASKEDTVNNVFFLEKDLFPGSKMTLHFTRATAGAALLPRSRADSVPFASEKLPEILSQLSVPAGSPTADAMRSTLAECEAAPQAGEAKRCATSLESMVEFAASSLGTRDVHAVSTEVDRAEPTPRQAYRVEAVRPVPVSGGDMVACHGMAYAYAVFGCHTTTAAAYTVTLAGADGTKAEALAACHTDAAPRVAEAYKRLGVKPGSVPVCHFLPQDDMLWVAAAGASHAASPAELYWKIALPTSPMPGAILDLISPASSAASASKEKEDTCEAARLAGETTKHKHYCATSLESMVEFVASSLGTRDVHAVSTEVISVATGPTTTLMPTPRQAYRVEAVRPVAVPGGDMVACHGMPYAYAVFGLHGLKGAAYTVTLAGADGTVAEAVAACHGDVDAAHGHGVVAEAYERLGVAPGSVAVCHFLPQDDMLWVRN</sequence>
<dbReference type="AlphaFoldDB" id="A0A0E0DND2"/>
<feature type="domain" description="BURP" evidence="2">
    <location>
        <begin position="244"/>
        <end position="459"/>
    </location>
</feature>
<feature type="domain" description="BURP" evidence="2">
    <location>
        <begin position="39"/>
        <end position="250"/>
    </location>
</feature>
<keyword evidence="1" id="KW-0732">Signal</keyword>
<dbReference type="Pfam" id="PF03181">
    <property type="entry name" value="BURP"/>
    <property type="match status" value="2"/>
</dbReference>
<dbReference type="PANTHER" id="PTHR31236:SF31">
    <property type="entry name" value="BURP DOMAIN-CONTAINING PROTEIN 7"/>
    <property type="match status" value="1"/>
</dbReference>
<evidence type="ECO:0000313" key="3">
    <source>
        <dbReference type="EnsemblPlants" id="OMERI05G06450.1"/>
    </source>
</evidence>
<dbReference type="InterPro" id="IPR004873">
    <property type="entry name" value="BURP_dom"/>
</dbReference>
<dbReference type="HOGENOM" id="CLU_695195_0_0_1"/>
<name>A0A0E0DND2_9ORYZ</name>
<reference evidence="3" key="1">
    <citation type="submission" date="2015-04" db="UniProtKB">
        <authorList>
            <consortium name="EnsemblPlants"/>
        </authorList>
    </citation>
    <scope>IDENTIFICATION</scope>
</reference>
<dbReference type="InterPro" id="IPR044816">
    <property type="entry name" value="BURP"/>
</dbReference>
<evidence type="ECO:0000259" key="2">
    <source>
        <dbReference type="PROSITE" id="PS51277"/>
    </source>
</evidence>
<dbReference type="eggNOG" id="ENOG502QT2V">
    <property type="taxonomic scope" value="Eukaryota"/>
</dbReference>
<evidence type="ECO:0000313" key="4">
    <source>
        <dbReference type="Proteomes" id="UP000008021"/>
    </source>
</evidence>
<organism evidence="3">
    <name type="scientific">Oryza meridionalis</name>
    <dbReference type="NCBI Taxonomy" id="40149"/>
    <lineage>
        <taxon>Eukaryota</taxon>
        <taxon>Viridiplantae</taxon>
        <taxon>Streptophyta</taxon>
        <taxon>Embryophyta</taxon>
        <taxon>Tracheophyta</taxon>
        <taxon>Spermatophyta</taxon>
        <taxon>Magnoliopsida</taxon>
        <taxon>Liliopsida</taxon>
        <taxon>Poales</taxon>
        <taxon>Poaceae</taxon>
        <taxon>BOP clade</taxon>
        <taxon>Oryzoideae</taxon>
        <taxon>Oryzeae</taxon>
        <taxon>Oryzinae</taxon>
        <taxon>Oryza</taxon>
    </lineage>
</organism>
<dbReference type="Gramene" id="OMERI05G06450.1">
    <property type="protein sequence ID" value="OMERI05G06450.1"/>
    <property type="gene ID" value="OMERI05G06450"/>
</dbReference>
<reference evidence="3" key="2">
    <citation type="submission" date="2018-05" db="EMBL/GenBank/DDBJ databases">
        <title>OmerRS3 (Oryza meridionalis Reference Sequence Version 3).</title>
        <authorList>
            <person name="Zhang J."/>
            <person name="Kudrna D."/>
            <person name="Lee S."/>
            <person name="Talag J."/>
            <person name="Welchert J."/>
            <person name="Wing R.A."/>
        </authorList>
    </citation>
    <scope>NUCLEOTIDE SEQUENCE [LARGE SCALE GENOMIC DNA]</scope>
    <source>
        <strain evidence="3">cv. OR44</strain>
    </source>
</reference>
<protein>
    <recommendedName>
        <fullName evidence="2">BURP domain-containing protein</fullName>
    </recommendedName>
</protein>
<evidence type="ECO:0000256" key="1">
    <source>
        <dbReference type="ARBA" id="ARBA00022729"/>
    </source>
</evidence>
<dbReference type="Proteomes" id="UP000008021">
    <property type="component" value="Chromosome 5"/>
</dbReference>
<dbReference type="STRING" id="40149.A0A0E0DND2"/>